<dbReference type="OrthoDB" id="9783944at2"/>
<gene>
    <name evidence="3" type="ORF">SAMN05421659_101385</name>
</gene>
<dbReference type="SUPFAM" id="SSF49384">
    <property type="entry name" value="Carbohydrate-binding domain"/>
    <property type="match status" value="1"/>
</dbReference>
<feature type="transmembrane region" description="Helical" evidence="1">
    <location>
        <begin position="1065"/>
        <end position="1082"/>
    </location>
</feature>
<evidence type="ECO:0000313" key="4">
    <source>
        <dbReference type="Proteomes" id="UP000199701"/>
    </source>
</evidence>
<protein>
    <submittedName>
        <fullName evidence="3">Ig-like domain (Group 3)</fullName>
    </submittedName>
</protein>
<dbReference type="GO" id="GO:0030246">
    <property type="term" value="F:carbohydrate binding"/>
    <property type="evidence" value="ECO:0007669"/>
    <property type="project" value="InterPro"/>
</dbReference>
<dbReference type="EMBL" id="FOJI01000001">
    <property type="protein sequence ID" value="SEV85790.1"/>
    <property type="molecule type" value="Genomic_DNA"/>
</dbReference>
<dbReference type="STRING" id="99656.SAMN05421659_101385"/>
<keyword evidence="1" id="KW-1133">Transmembrane helix</keyword>
<evidence type="ECO:0000313" key="3">
    <source>
        <dbReference type="EMBL" id="SEV85790.1"/>
    </source>
</evidence>
<dbReference type="InterPro" id="IPR008965">
    <property type="entry name" value="CBM2/CBM3_carb-bd_dom_sf"/>
</dbReference>
<organism evidence="3 4">
    <name type="scientific">[Clostridium] fimetarium</name>
    <dbReference type="NCBI Taxonomy" id="99656"/>
    <lineage>
        <taxon>Bacteria</taxon>
        <taxon>Bacillati</taxon>
        <taxon>Bacillota</taxon>
        <taxon>Clostridia</taxon>
        <taxon>Lachnospirales</taxon>
        <taxon>Lachnospiraceae</taxon>
    </lineage>
</organism>
<evidence type="ECO:0000256" key="1">
    <source>
        <dbReference type="SAM" id="Phobius"/>
    </source>
</evidence>
<feature type="domain" description="Ig-like" evidence="2">
    <location>
        <begin position="364"/>
        <end position="430"/>
    </location>
</feature>
<dbReference type="AlphaFoldDB" id="A0A1I0MDF3"/>
<dbReference type="RefSeq" id="WP_092449997.1">
    <property type="nucleotide sequence ID" value="NZ_FOJI01000001.1"/>
</dbReference>
<sequence length="1092" mass="114557">MNRLLRKKKLISILLSVALVFSGIYVSHKTVNAAPAEVQVVTSLSSTTAKPGDTITVTVALQNYANYAKTIDAFKLSMNIDQNYFEFVRAAADTTLNNIESFTMMYSTSGVHNEAFINNNVELSFSDARYHLNQSTTNLYSFQLKVKSTITADAMMELTTAGATVVYTGESASNPLPLTSVPANLNILAAAPVVALTSSDAVHTNATYNNNVTVNLNKGTGEVYKDGTKVADVSSANPYTASANGSYSIKNAKDAVGNTATETTFSISLGLKSISIASSPTKTSYLEGTVTAIDPTGGVINLIYNNDSTSTVNLTAAMCTGYDLTSYSSTTPTQSVTVTYEGKTTSFNVSVTKKAVASIKVTSNPTKTVYSQGNTVSATGGKITVTYDNGTTEVVDMTAGMITSPDMATTGTKDVTVTYSGKTTTYAITVNDKVVTSFTLAGTSGLSVTEGMALGLSGVTANLVYDNGTTAILPVTAAMIKYTDAVGTQAVTVTVADVTNTFNITVNAKVATAIAMFAYPKTNYKEGDAFSLSGAQIKVTYNNGTTSAAIDVTSAMISPATPIMSNYGVEQTVTITNSSLTTTYKYTVSSKQLSGISVTAPTKTAYVEKNAFSTAGGVITINYDNNTSATINLTSSYCTGYDMASVGSQTVTVTYIEGSITKTATFAIVVNAKSLTSISVNANPTVTTVLEGKTLSLAGGILNLAYDNADASTVDMTQATVTGFDSNKVGTQTITLTYGGKTTSLNVTVKAKTLTGIVVTAPTTTTYLTAQSLDTTGMKVSAVYDNDTNEFVTVPVAGITGFDNSKVGTQTITVKYLTMTATFNVKVLSRDALNAVNSSITTIQGKTLTVADATAVTALRTAYDALSSVEKAEVNESKIKAIETSMLALLYPASTTESTDKKVSVIAPIGSVSYEAKIIIAGITNNEILSSITEKINSKITNTIELLNTFDLSCVKKDDITKKIALNGSVEITVSLSDAIKTMMSSLASNEKIKVFFINDDGTIEDMNAVFTPSSVSFTTTHFSTYAIVKVTEPVVTEPVVTDQVVTGSVDATNAGVKTGDTTNVYIIMIVMICASGTLLTVRRKRKVAEEE</sequence>
<dbReference type="Gene3D" id="2.60.40.3630">
    <property type="match status" value="7"/>
</dbReference>
<reference evidence="3 4" key="1">
    <citation type="submission" date="2016-10" db="EMBL/GenBank/DDBJ databases">
        <authorList>
            <person name="de Groot N.N."/>
        </authorList>
    </citation>
    <scope>NUCLEOTIDE SEQUENCE [LARGE SCALE GENOMIC DNA]</scope>
    <source>
        <strain evidence="3 4">DSM 9179</strain>
    </source>
</reference>
<dbReference type="Pfam" id="PF07523">
    <property type="entry name" value="Big_3"/>
    <property type="match status" value="4"/>
</dbReference>
<feature type="domain" description="Ig-like" evidence="2">
    <location>
        <begin position="762"/>
        <end position="827"/>
    </location>
</feature>
<dbReference type="Proteomes" id="UP000199701">
    <property type="component" value="Unassembled WGS sequence"/>
</dbReference>
<proteinExistence type="predicted"/>
<dbReference type="InterPro" id="IPR022038">
    <property type="entry name" value="Ig-like_bact"/>
</dbReference>
<name>A0A1I0MDF3_9FIRM</name>
<accession>A0A1I0MDF3</accession>
<keyword evidence="1" id="KW-0472">Membrane</keyword>
<keyword evidence="1" id="KW-0812">Transmembrane</keyword>
<feature type="domain" description="Ig-like" evidence="2">
    <location>
        <begin position="684"/>
        <end position="749"/>
    </location>
</feature>
<keyword evidence="4" id="KW-1185">Reference proteome</keyword>
<feature type="domain" description="Ig-like" evidence="2">
    <location>
        <begin position="280"/>
        <end position="351"/>
    </location>
</feature>
<evidence type="ECO:0000259" key="2">
    <source>
        <dbReference type="Pfam" id="PF07523"/>
    </source>
</evidence>